<evidence type="ECO:0000313" key="2">
    <source>
        <dbReference type="EMBL" id="KIL99430.1"/>
    </source>
</evidence>
<dbReference type="STRING" id="272627.CCC_04201"/>
<evidence type="ECO:0000313" key="3">
    <source>
        <dbReference type="Proteomes" id="UP000031971"/>
    </source>
</evidence>
<proteinExistence type="predicted"/>
<organism evidence="2 3">
    <name type="scientific">Paramagnetospirillum magnetotacticum MS-1</name>
    <dbReference type="NCBI Taxonomy" id="272627"/>
    <lineage>
        <taxon>Bacteria</taxon>
        <taxon>Pseudomonadati</taxon>
        <taxon>Pseudomonadota</taxon>
        <taxon>Alphaproteobacteria</taxon>
        <taxon>Rhodospirillales</taxon>
        <taxon>Magnetospirillaceae</taxon>
        <taxon>Paramagnetospirillum</taxon>
    </lineage>
</organism>
<name>A0A0C2YXK1_PARME</name>
<feature type="chain" id="PRO_5002171844" description="DUF2946 domain-containing protein" evidence="1">
    <location>
        <begin position="23"/>
        <end position="103"/>
    </location>
</feature>
<dbReference type="AlphaFoldDB" id="A0A0C2YXK1"/>
<dbReference type="EMBL" id="JXSL01000024">
    <property type="protein sequence ID" value="KIL99430.1"/>
    <property type="molecule type" value="Genomic_DNA"/>
</dbReference>
<reference evidence="2 3" key="1">
    <citation type="submission" date="2015-01" db="EMBL/GenBank/DDBJ databases">
        <title>Genome Sequence of Magnetospirillum magnetotacticum Strain MS-1.</title>
        <authorList>
            <person name="Marinov G.K."/>
            <person name="Smalley M.D."/>
            <person name="DeSalvo G."/>
        </authorList>
    </citation>
    <scope>NUCLEOTIDE SEQUENCE [LARGE SCALE GENOMIC DNA]</scope>
    <source>
        <strain evidence="2 3">MS-1</strain>
    </source>
</reference>
<feature type="signal peptide" evidence="1">
    <location>
        <begin position="1"/>
        <end position="22"/>
    </location>
</feature>
<evidence type="ECO:0008006" key="4">
    <source>
        <dbReference type="Google" id="ProtNLM"/>
    </source>
</evidence>
<evidence type="ECO:0000256" key="1">
    <source>
        <dbReference type="SAM" id="SignalP"/>
    </source>
</evidence>
<accession>A0A0C2YXK1</accession>
<dbReference type="Proteomes" id="UP000031971">
    <property type="component" value="Unassembled WGS sequence"/>
</dbReference>
<keyword evidence="3" id="KW-1185">Reference proteome</keyword>
<protein>
    <recommendedName>
        <fullName evidence="4">DUF2946 domain-containing protein</fullName>
    </recommendedName>
</protein>
<gene>
    <name evidence="2" type="ORF">CCC_04201</name>
</gene>
<sequence length="103" mass="10611">MAMAFALLLQGLLPFAVVPAEAAFVLDAASICSAKGNTVPDGPVKVHCPLCQNTAVSPAMVPPGNFWEAVAPVPVRVAAIPTAWPESTPRPAAFRSRAPPVPV</sequence>
<comment type="caution">
    <text evidence="2">The sequence shown here is derived from an EMBL/GenBank/DDBJ whole genome shotgun (WGS) entry which is preliminary data.</text>
</comment>
<keyword evidence="1" id="KW-0732">Signal</keyword>